<dbReference type="OrthoDB" id="164654at2"/>
<dbReference type="CDD" id="cd01839">
    <property type="entry name" value="SGNH_arylesterase_like"/>
    <property type="match status" value="1"/>
</dbReference>
<dbReference type="AlphaFoldDB" id="A0A3N2DJG7"/>
<dbReference type="InterPro" id="IPR036514">
    <property type="entry name" value="SGNH_hydro_sf"/>
</dbReference>
<accession>A0A3N2DJG7</accession>
<name>A0A3N2DJG7_9GAMM</name>
<dbReference type="EMBL" id="RKHR01000005">
    <property type="protein sequence ID" value="ROR99932.1"/>
    <property type="molecule type" value="Genomic_DNA"/>
</dbReference>
<sequence length="205" mass="23069">MKNILCFGDSNTWGHDPATCLRYPWHVRWTGVLQNKLGSNFRVIEEGLPGRNSGFDEPGRDFRNAARYLPMLLESHRPLDLVVIMLGTNDLKSQFNLTPSDISQSVKRLCKMVLNSEFVENANAQILLIAPTHVADMPEEVMGFIGARDKSLQFSAEYKRVADELGILYMDASEIIETSDADGFHWTAHQHQDFAVTLSNKIVSS</sequence>
<comment type="caution">
    <text evidence="2">The sequence shown here is derived from an EMBL/GenBank/DDBJ whole genome shotgun (WGS) entry which is preliminary data.</text>
</comment>
<dbReference type="InterPro" id="IPR051532">
    <property type="entry name" value="Ester_Hydrolysis_Enzymes"/>
</dbReference>
<evidence type="ECO:0000259" key="1">
    <source>
        <dbReference type="Pfam" id="PF13472"/>
    </source>
</evidence>
<feature type="domain" description="SGNH hydrolase-type esterase" evidence="1">
    <location>
        <begin position="6"/>
        <end position="189"/>
    </location>
</feature>
<evidence type="ECO:0000313" key="2">
    <source>
        <dbReference type="EMBL" id="ROR99932.1"/>
    </source>
</evidence>
<protein>
    <submittedName>
        <fullName evidence="2">Lysophospholipase L1-like esterase</fullName>
    </submittedName>
</protein>
<reference evidence="2 3" key="1">
    <citation type="submission" date="2018-11" db="EMBL/GenBank/DDBJ databases">
        <title>Genomic Encyclopedia of Type Strains, Phase IV (KMG-IV): sequencing the most valuable type-strain genomes for metagenomic binning, comparative biology and taxonomic classification.</title>
        <authorList>
            <person name="Goeker M."/>
        </authorList>
    </citation>
    <scope>NUCLEOTIDE SEQUENCE [LARGE SCALE GENOMIC DNA]</scope>
    <source>
        <strain evidence="2 3">DSM 100316</strain>
    </source>
</reference>
<dbReference type="GO" id="GO:0016788">
    <property type="term" value="F:hydrolase activity, acting on ester bonds"/>
    <property type="evidence" value="ECO:0007669"/>
    <property type="project" value="UniProtKB-ARBA"/>
</dbReference>
<dbReference type="RefSeq" id="WP_123712935.1">
    <property type="nucleotide sequence ID" value="NZ_RKHR01000005.1"/>
</dbReference>
<dbReference type="Proteomes" id="UP000275394">
    <property type="component" value="Unassembled WGS sequence"/>
</dbReference>
<dbReference type="InterPro" id="IPR013830">
    <property type="entry name" value="SGNH_hydro"/>
</dbReference>
<organism evidence="2 3">
    <name type="scientific">Sinobacterium caligoides</name>
    <dbReference type="NCBI Taxonomy" id="933926"/>
    <lineage>
        <taxon>Bacteria</taxon>
        <taxon>Pseudomonadati</taxon>
        <taxon>Pseudomonadota</taxon>
        <taxon>Gammaproteobacteria</taxon>
        <taxon>Cellvibrionales</taxon>
        <taxon>Spongiibacteraceae</taxon>
        <taxon>Sinobacterium</taxon>
    </lineage>
</organism>
<dbReference type="Gene3D" id="3.40.50.1110">
    <property type="entry name" value="SGNH hydrolase"/>
    <property type="match status" value="1"/>
</dbReference>
<keyword evidence="3" id="KW-1185">Reference proteome</keyword>
<dbReference type="SUPFAM" id="SSF52266">
    <property type="entry name" value="SGNH hydrolase"/>
    <property type="match status" value="1"/>
</dbReference>
<proteinExistence type="predicted"/>
<dbReference type="PANTHER" id="PTHR30383">
    <property type="entry name" value="THIOESTERASE 1/PROTEASE 1/LYSOPHOSPHOLIPASE L1"/>
    <property type="match status" value="1"/>
</dbReference>
<dbReference type="PANTHER" id="PTHR30383:SF29">
    <property type="entry name" value="SGNH HYDROLASE-TYPE ESTERASE DOMAIN-CONTAINING PROTEIN"/>
    <property type="match status" value="1"/>
</dbReference>
<evidence type="ECO:0000313" key="3">
    <source>
        <dbReference type="Proteomes" id="UP000275394"/>
    </source>
</evidence>
<dbReference type="Pfam" id="PF13472">
    <property type="entry name" value="Lipase_GDSL_2"/>
    <property type="match status" value="1"/>
</dbReference>
<gene>
    <name evidence="2" type="ORF">EDC56_2567</name>
</gene>